<evidence type="ECO:0000259" key="3">
    <source>
        <dbReference type="PROSITE" id="PS50043"/>
    </source>
</evidence>
<dbReference type="SUPFAM" id="SSF52172">
    <property type="entry name" value="CheY-like"/>
    <property type="match status" value="1"/>
</dbReference>
<evidence type="ECO:0000313" key="5">
    <source>
        <dbReference type="EMBL" id="RCG23051.1"/>
    </source>
</evidence>
<reference evidence="5 6" key="1">
    <citation type="submission" date="2018-06" db="EMBL/GenBank/DDBJ databases">
        <title>Streptomyces reniochalinae sp. nov. and Streptomyces diacarnus sp. nov. from marine sponges.</title>
        <authorList>
            <person name="Li L."/>
        </authorList>
    </citation>
    <scope>NUCLEOTIDE SEQUENCE [LARGE SCALE GENOMIC DNA]</scope>
    <source>
        <strain evidence="5 6">LHW51701</strain>
    </source>
</reference>
<evidence type="ECO:0000256" key="1">
    <source>
        <dbReference type="ARBA" id="ARBA00023125"/>
    </source>
</evidence>
<keyword evidence="2" id="KW-0597">Phosphoprotein</keyword>
<evidence type="ECO:0000256" key="2">
    <source>
        <dbReference type="PROSITE-ProRule" id="PRU00169"/>
    </source>
</evidence>
<dbReference type="InterPro" id="IPR016032">
    <property type="entry name" value="Sig_transdc_resp-reg_C-effctor"/>
</dbReference>
<dbReference type="SMART" id="SM00421">
    <property type="entry name" value="HTH_LUXR"/>
    <property type="match status" value="1"/>
</dbReference>
<dbReference type="PRINTS" id="PR00038">
    <property type="entry name" value="HTHLUXR"/>
</dbReference>
<keyword evidence="6" id="KW-1185">Reference proteome</keyword>
<dbReference type="GO" id="GO:0003677">
    <property type="term" value="F:DNA binding"/>
    <property type="evidence" value="ECO:0007669"/>
    <property type="project" value="UniProtKB-KW"/>
</dbReference>
<dbReference type="EMBL" id="QOIN01000043">
    <property type="protein sequence ID" value="RCG23051.1"/>
    <property type="molecule type" value="Genomic_DNA"/>
</dbReference>
<evidence type="ECO:0000259" key="4">
    <source>
        <dbReference type="PROSITE" id="PS50110"/>
    </source>
</evidence>
<dbReference type="GO" id="GO:0000160">
    <property type="term" value="P:phosphorelay signal transduction system"/>
    <property type="evidence" value="ECO:0007669"/>
    <property type="project" value="InterPro"/>
</dbReference>
<dbReference type="PROSITE" id="PS50110">
    <property type="entry name" value="RESPONSE_REGULATORY"/>
    <property type="match status" value="1"/>
</dbReference>
<gene>
    <name evidence="5" type="ORF">DTL70_15300</name>
</gene>
<organism evidence="5 6">
    <name type="scientific">Streptomyces diacarni</name>
    <dbReference type="NCBI Taxonomy" id="2800381"/>
    <lineage>
        <taxon>Bacteria</taxon>
        <taxon>Bacillati</taxon>
        <taxon>Actinomycetota</taxon>
        <taxon>Actinomycetes</taxon>
        <taxon>Kitasatosporales</taxon>
        <taxon>Streptomycetaceae</taxon>
        <taxon>Streptomyces</taxon>
    </lineage>
</organism>
<dbReference type="RefSeq" id="WP_114022463.1">
    <property type="nucleotide sequence ID" value="NZ_JBEYTF010000077.1"/>
</dbReference>
<dbReference type="AlphaFoldDB" id="A0A367EYF8"/>
<keyword evidence="1 5" id="KW-0238">DNA-binding</keyword>
<dbReference type="PANTHER" id="PTHR43214:SF42">
    <property type="entry name" value="TRANSCRIPTIONAL REGULATORY PROTEIN DESR"/>
    <property type="match status" value="1"/>
</dbReference>
<dbReference type="SUPFAM" id="SSF46894">
    <property type="entry name" value="C-terminal effector domain of the bipartite response regulators"/>
    <property type="match status" value="1"/>
</dbReference>
<protein>
    <submittedName>
        <fullName evidence="5">DNA-binding response regulator</fullName>
    </submittedName>
</protein>
<dbReference type="InterPro" id="IPR000792">
    <property type="entry name" value="Tscrpt_reg_LuxR_C"/>
</dbReference>
<feature type="modified residue" description="4-aspartylphosphate" evidence="2">
    <location>
        <position position="52"/>
    </location>
</feature>
<accession>A0A367EYF8</accession>
<sequence length="208" mass="21956">MIRVLLVHDVRILRCGLAALVGSEPDMEIEAVPGKEATRSARALRADVCVADADVTGRLPLHELAGPARTPHDPLGSGRQVPRRLLVLVSQHCPGALRRALDAGARGFVCKDALPEQLVAGIRRVAAGERFVDNALAGTVLRASEVPLSARELTVLSAAAEGAGITEIARRLGLSAGTVRNYMSAITRKTGARNRVDAIRISQGAGWL</sequence>
<dbReference type="InterPro" id="IPR011006">
    <property type="entry name" value="CheY-like_superfamily"/>
</dbReference>
<dbReference type="SMART" id="SM00448">
    <property type="entry name" value="REC"/>
    <property type="match status" value="1"/>
</dbReference>
<dbReference type="InterPro" id="IPR001789">
    <property type="entry name" value="Sig_transdc_resp-reg_receiver"/>
</dbReference>
<proteinExistence type="predicted"/>
<evidence type="ECO:0000313" key="6">
    <source>
        <dbReference type="Proteomes" id="UP000252914"/>
    </source>
</evidence>
<dbReference type="Pfam" id="PF00196">
    <property type="entry name" value="GerE"/>
    <property type="match status" value="1"/>
</dbReference>
<dbReference type="InterPro" id="IPR039420">
    <property type="entry name" value="WalR-like"/>
</dbReference>
<comment type="caution">
    <text evidence="5">The sequence shown here is derived from an EMBL/GenBank/DDBJ whole genome shotgun (WGS) entry which is preliminary data.</text>
</comment>
<dbReference type="CDD" id="cd06170">
    <property type="entry name" value="LuxR_C_like"/>
    <property type="match status" value="1"/>
</dbReference>
<name>A0A367EYF8_9ACTN</name>
<feature type="domain" description="Response regulatory" evidence="4">
    <location>
        <begin position="3"/>
        <end position="126"/>
    </location>
</feature>
<dbReference type="PROSITE" id="PS50043">
    <property type="entry name" value="HTH_LUXR_2"/>
    <property type="match status" value="1"/>
</dbReference>
<dbReference type="Gene3D" id="3.40.50.2300">
    <property type="match status" value="1"/>
</dbReference>
<dbReference type="Proteomes" id="UP000252914">
    <property type="component" value="Unassembled WGS sequence"/>
</dbReference>
<dbReference type="PANTHER" id="PTHR43214">
    <property type="entry name" value="TWO-COMPONENT RESPONSE REGULATOR"/>
    <property type="match status" value="1"/>
</dbReference>
<feature type="domain" description="HTH luxR-type" evidence="3">
    <location>
        <begin position="141"/>
        <end position="206"/>
    </location>
</feature>
<dbReference type="GO" id="GO:0006355">
    <property type="term" value="P:regulation of DNA-templated transcription"/>
    <property type="evidence" value="ECO:0007669"/>
    <property type="project" value="InterPro"/>
</dbReference>